<reference evidence="2" key="1">
    <citation type="submission" date="2023-07" db="EMBL/GenBank/DDBJ databases">
        <title>30 novel species of actinomycetes from the DSMZ collection.</title>
        <authorList>
            <person name="Nouioui I."/>
        </authorList>
    </citation>
    <scope>NUCLEOTIDE SEQUENCE [LARGE SCALE GENOMIC DNA]</scope>
    <source>
        <strain evidence="2">DSM 41886</strain>
    </source>
</reference>
<organism evidence="1 2">
    <name type="scientific">Streptomyces johnsoniae</name>
    <dbReference type="NCBI Taxonomy" id="3075532"/>
    <lineage>
        <taxon>Bacteria</taxon>
        <taxon>Bacillati</taxon>
        <taxon>Actinomycetota</taxon>
        <taxon>Actinomycetes</taxon>
        <taxon>Kitasatosporales</taxon>
        <taxon>Streptomycetaceae</taxon>
        <taxon>Streptomyces</taxon>
    </lineage>
</organism>
<evidence type="ECO:0000313" key="1">
    <source>
        <dbReference type="EMBL" id="MDT0445709.1"/>
    </source>
</evidence>
<proteinExistence type="predicted"/>
<evidence type="ECO:0000313" key="2">
    <source>
        <dbReference type="Proteomes" id="UP001183615"/>
    </source>
</evidence>
<sequence>MTTATTLEEAAGASAGESVDDVFALEVHVIADVHQDLMPTACDTNDGCKGTCASACTST</sequence>
<accession>A0ABU2SCZ9</accession>
<keyword evidence="2" id="KW-1185">Reference proteome</keyword>
<dbReference type="Proteomes" id="UP001183615">
    <property type="component" value="Unassembled WGS sequence"/>
</dbReference>
<comment type="caution">
    <text evidence="1">The sequence shown here is derived from an EMBL/GenBank/DDBJ whole genome shotgun (WGS) entry which is preliminary data.</text>
</comment>
<dbReference type="NCBIfam" id="TIGR04363">
    <property type="entry name" value="LD_lanti_pre"/>
    <property type="match status" value="1"/>
</dbReference>
<dbReference type="InterPro" id="IPR027575">
    <property type="entry name" value="LD_lanti_pre"/>
</dbReference>
<dbReference type="EMBL" id="JAVREV010000015">
    <property type="protein sequence ID" value="MDT0445709.1"/>
    <property type="molecule type" value="Genomic_DNA"/>
</dbReference>
<dbReference type="RefSeq" id="WP_311619895.1">
    <property type="nucleotide sequence ID" value="NZ_JAVREV010000015.1"/>
</dbReference>
<name>A0ABU2SCZ9_9ACTN</name>
<protein>
    <submittedName>
        <fullName evidence="1">FxLD family lanthipeptide</fullName>
    </submittedName>
</protein>
<gene>
    <name evidence="1" type="primary">fxlA</name>
    <name evidence="1" type="ORF">RM779_24375</name>
</gene>